<reference evidence="2 3" key="1">
    <citation type="submission" date="2012-05" db="EMBL/GenBank/DDBJ databases">
        <title>The Genome Sequence of Eubacteriaceae bacterium CM2.</title>
        <authorList>
            <consortium name="The Broad Institute Genome Sequencing Platform"/>
            <person name="Earl A."/>
            <person name="Ward D."/>
            <person name="Feldgarden M."/>
            <person name="Gevers D."/>
            <person name="Sizova M."/>
            <person name="Hazen A."/>
            <person name="Epstein S."/>
            <person name="Walker B."/>
            <person name="Young S.K."/>
            <person name="Zeng Q."/>
            <person name="Gargeya S."/>
            <person name="Fitzgerald M."/>
            <person name="Haas B."/>
            <person name="Abouelleil A."/>
            <person name="Alvarado L."/>
            <person name="Arachchi H.M."/>
            <person name="Berlin A."/>
            <person name="Chapman S.B."/>
            <person name="Goldberg J."/>
            <person name="Griggs A."/>
            <person name="Gujja S."/>
            <person name="Hansen M."/>
            <person name="Howarth C."/>
            <person name="Imamovic A."/>
            <person name="Larimer J."/>
            <person name="McCowen C."/>
            <person name="Montmayeur A."/>
            <person name="Murphy C."/>
            <person name="Neiman D."/>
            <person name="Pearson M."/>
            <person name="Priest M."/>
            <person name="Roberts A."/>
            <person name="Saif S."/>
            <person name="Shea T."/>
            <person name="Sisk P."/>
            <person name="Sykes S."/>
            <person name="Wortman J."/>
            <person name="Nusbaum C."/>
            <person name="Birren B."/>
        </authorList>
    </citation>
    <scope>NUCLEOTIDE SEQUENCE [LARGE SCALE GENOMIC DNA]</scope>
    <source>
        <strain evidence="2 3">CM2</strain>
    </source>
</reference>
<dbReference type="Gene3D" id="2.30.30.290">
    <property type="entry name" value="YopX-like domains"/>
    <property type="match status" value="1"/>
</dbReference>
<dbReference type="Pfam" id="PF09643">
    <property type="entry name" value="YopX"/>
    <property type="match status" value="1"/>
</dbReference>
<dbReference type="SUPFAM" id="SSF159006">
    <property type="entry name" value="YopX-like"/>
    <property type="match status" value="1"/>
</dbReference>
<accession>V9HLM4</accession>
<dbReference type="InterPro" id="IPR023385">
    <property type="entry name" value="YopX-like_C"/>
</dbReference>
<protein>
    <recommendedName>
        <fullName evidence="1">YopX protein domain-containing protein</fullName>
    </recommendedName>
</protein>
<evidence type="ECO:0000259" key="1">
    <source>
        <dbReference type="Pfam" id="PF09643"/>
    </source>
</evidence>
<dbReference type="OrthoDB" id="1809393at2"/>
<dbReference type="EMBL" id="AFZF02000009">
    <property type="protein sequence ID" value="EHL18501.1"/>
    <property type="molecule type" value="Genomic_DNA"/>
</dbReference>
<dbReference type="InterPro" id="IPR019096">
    <property type="entry name" value="YopX_protein"/>
</dbReference>
<dbReference type="AlphaFoldDB" id="V9HLM4"/>
<evidence type="ECO:0000313" key="3">
    <source>
        <dbReference type="Proteomes" id="UP000017818"/>
    </source>
</evidence>
<dbReference type="Proteomes" id="UP000017818">
    <property type="component" value="Unassembled WGS sequence"/>
</dbReference>
<comment type="caution">
    <text evidence="2">The sequence shown here is derived from an EMBL/GenBank/DDBJ whole genome shotgun (WGS) entry which is preliminary data.</text>
</comment>
<proteinExistence type="predicted"/>
<name>V9HLM4_9FIRM</name>
<sequence>MRKIKFRAKRIDNGKWAYGLLVPMFGQLGIIKANDENTFYVVDTKTIGQYTGLKDRRRKEIYEGDILKGVYFFSGAGWFDTGEGEYTINAKVIYEDGKFTCNGFDVGDICDSVKVSRN</sequence>
<dbReference type="RefSeq" id="WP_009527712.1">
    <property type="nucleotide sequence ID" value="NZ_JH815225.1"/>
</dbReference>
<feature type="domain" description="YopX protein" evidence="1">
    <location>
        <begin position="6"/>
        <end position="100"/>
    </location>
</feature>
<evidence type="ECO:0000313" key="2">
    <source>
        <dbReference type="EMBL" id="EHL18501.1"/>
    </source>
</evidence>
<dbReference type="HOGENOM" id="CLU_107462_2_1_9"/>
<gene>
    <name evidence="2" type="ORF">HMPREF9630_00226</name>
</gene>
<organism evidence="2 3">
    <name type="scientific">Peptoanaerobacter stomatis</name>
    <dbReference type="NCBI Taxonomy" id="796937"/>
    <lineage>
        <taxon>Bacteria</taxon>
        <taxon>Bacillati</taxon>
        <taxon>Bacillota</taxon>
        <taxon>Clostridia</taxon>
        <taxon>Peptostreptococcales</taxon>
        <taxon>Filifactoraceae</taxon>
        <taxon>Peptoanaerobacter</taxon>
    </lineage>
</organism>